<organism evidence="1 2">
    <name type="scientific">Clunio marinus</name>
    <dbReference type="NCBI Taxonomy" id="568069"/>
    <lineage>
        <taxon>Eukaryota</taxon>
        <taxon>Metazoa</taxon>
        <taxon>Ecdysozoa</taxon>
        <taxon>Arthropoda</taxon>
        <taxon>Hexapoda</taxon>
        <taxon>Insecta</taxon>
        <taxon>Pterygota</taxon>
        <taxon>Neoptera</taxon>
        <taxon>Endopterygota</taxon>
        <taxon>Diptera</taxon>
        <taxon>Nematocera</taxon>
        <taxon>Chironomoidea</taxon>
        <taxon>Chironomidae</taxon>
        <taxon>Clunio</taxon>
    </lineage>
</organism>
<keyword evidence="2" id="KW-1185">Reference proteome</keyword>
<reference evidence="1 2" key="1">
    <citation type="submission" date="2015-04" db="EMBL/GenBank/DDBJ databases">
        <authorList>
            <person name="Syromyatnikov M.Y."/>
            <person name="Popov V.N."/>
        </authorList>
    </citation>
    <scope>NUCLEOTIDE SEQUENCE [LARGE SCALE GENOMIC DNA]</scope>
</reference>
<name>A0A1J1HQE4_9DIPT</name>
<evidence type="ECO:0000313" key="2">
    <source>
        <dbReference type="Proteomes" id="UP000183832"/>
    </source>
</evidence>
<gene>
    <name evidence="1" type="ORF">CLUMA_CG002335</name>
</gene>
<proteinExistence type="predicted"/>
<dbReference type="EMBL" id="CVRI01000008">
    <property type="protein sequence ID" value="CRK88433.1"/>
    <property type="molecule type" value="Genomic_DNA"/>
</dbReference>
<protein>
    <submittedName>
        <fullName evidence="1">CLUMA_CG002335, isoform A</fullName>
    </submittedName>
</protein>
<evidence type="ECO:0000313" key="1">
    <source>
        <dbReference type="EMBL" id="CRK88433.1"/>
    </source>
</evidence>
<dbReference type="Proteomes" id="UP000183832">
    <property type="component" value="Unassembled WGS sequence"/>
</dbReference>
<sequence length="73" mass="8609">MIELFSVQNDLVQLRTLWQPKKSLHFKPYDTSLLLLVAFQSKNKWNAITIKKFNNYGIKQHQPTRPVTVINII</sequence>
<dbReference type="AlphaFoldDB" id="A0A1J1HQE4"/>
<accession>A0A1J1HQE4</accession>